<keyword evidence="3 9" id="KW-0813">Transport</keyword>
<keyword evidence="7 9" id="KW-0406">Ion transport</keyword>
<keyword evidence="9" id="KW-0926">Vacuole</keyword>
<organism evidence="11 12">
    <name type="scientific">Streblomastix strix</name>
    <dbReference type="NCBI Taxonomy" id="222440"/>
    <lineage>
        <taxon>Eukaryota</taxon>
        <taxon>Metamonada</taxon>
        <taxon>Preaxostyla</taxon>
        <taxon>Oxymonadida</taxon>
        <taxon>Streblomastigidae</taxon>
        <taxon>Streblomastix</taxon>
    </lineage>
</organism>
<sequence>MSIVVSEICPAYSTFYGFLGAACALIFANFGSCYGAAKAGVGVCVMGVLHPALIVKSTIPTIMAGILGIYGLIAAIIIEMGIGNQYTLYASFAHLSGGLCVGFSALAAGICIGIVGDAGVRANARQPKLFVGMLLILIFGEALALYGLIVGLIIAMKGQNQSCAVVNP</sequence>
<dbReference type="GO" id="GO:0005774">
    <property type="term" value="C:vacuolar membrane"/>
    <property type="evidence" value="ECO:0007669"/>
    <property type="project" value="UniProtKB-SubCell"/>
</dbReference>
<evidence type="ECO:0000313" key="11">
    <source>
        <dbReference type="EMBL" id="KAA6404248.1"/>
    </source>
</evidence>
<evidence type="ECO:0000259" key="10">
    <source>
        <dbReference type="Pfam" id="PF00137"/>
    </source>
</evidence>
<reference evidence="11 12" key="1">
    <citation type="submission" date="2019-03" db="EMBL/GenBank/DDBJ databases">
        <title>Single cell metagenomics reveals metabolic interactions within the superorganism composed of flagellate Streblomastix strix and complex community of Bacteroidetes bacteria on its surface.</title>
        <authorList>
            <person name="Treitli S.C."/>
            <person name="Kolisko M."/>
            <person name="Husnik F."/>
            <person name="Keeling P."/>
            <person name="Hampl V."/>
        </authorList>
    </citation>
    <scope>NUCLEOTIDE SEQUENCE [LARGE SCALE GENOMIC DNA]</scope>
    <source>
        <strain evidence="11">ST1C</strain>
    </source>
</reference>
<evidence type="ECO:0000256" key="8">
    <source>
        <dbReference type="ARBA" id="ARBA00023136"/>
    </source>
</evidence>
<evidence type="ECO:0000256" key="2">
    <source>
        <dbReference type="ARBA" id="ARBA00007296"/>
    </source>
</evidence>
<dbReference type="NCBIfam" id="TIGR01100">
    <property type="entry name" value="V_ATP_synt_C"/>
    <property type="match status" value="1"/>
</dbReference>
<dbReference type="EMBL" id="SNRW01000017">
    <property type="protein sequence ID" value="KAA6404248.1"/>
    <property type="molecule type" value="Genomic_DNA"/>
</dbReference>
<keyword evidence="5 9" id="KW-0375">Hydrogen ion transport</keyword>
<protein>
    <recommendedName>
        <fullName evidence="9">V-type proton ATPase proteolipid subunit</fullName>
    </recommendedName>
</protein>
<evidence type="ECO:0000256" key="6">
    <source>
        <dbReference type="ARBA" id="ARBA00022989"/>
    </source>
</evidence>
<dbReference type="CDD" id="cd18175">
    <property type="entry name" value="ATP-synt_Vo_c_ATP6C_rpt1"/>
    <property type="match status" value="1"/>
</dbReference>
<dbReference type="GO" id="GO:0046961">
    <property type="term" value="F:proton-transporting ATPase activity, rotational mechanism"/>
    <property type="evidence" value="ECO:0007669"/>
    <property type="project" value="InterPro"/>
</dbReference>
<dbReference type="FunFam" id="1.20.120.610:FF:000001">
    <property type="entry name" value="V-type proton ATPase proteolipid subunit"/>
    <property type="match status" value="1"/>
</dbReference>
<dbReference type="GO" id="GO:0033179">
    <property type="term" value="C:proton-transporting V-type ATPase, V0 domain"/>
    <property type="evidence" value="ECO:0007669"/>
    <property type="project" value="InterPro"/>
</dbReference>
<evidence type="ECO:0000256" key="4">
    <source>
        <dbReference type="ARBA" id="ARBA00022692"/>
    </source>
</evidence>
<dbReference type="InterPro" id="IPR002379">
    <property type="entry name" value="ATPase_proteolipid_c-like_dom"/>
</dbReference>
<dbReference type="OrthoDB" id="1744869at2759"/>
<evidence type="ECO:0000256" key="7">
    <source>
        <dbReference type="ARBA" id="ARBA00023065"/>
    </source>
</evidence>
<accession>A0A5J4XAF6</accession>
<comment type="similarity">
    <text evidence="2 9">Belongs to the V-ATPase proteolipid subunit family.</text>
</comment>
<dbReference type="PANTHER" id="PTHR10263">
    <property type="entry name" value="V-TYPE PROTON ATPASE PROTEOLIPID SUBUNIT"/>
    <property type="match status" value="1"/>
</dbReference>
<feature type="transmembrane region" description="Helical" evidence="9">
    <location>
        <begin position="129"/>
        <end position="156"/>
    </location>
</feature>
<keyword evidence="8 9" id="KW-0472">Membrane</keyword>
<dbReference type="Gene3D" id="1.20.120.610">
    <property type="entry name" value="lithium bound rotor ring of v- atpase"/>
    <property type="match status" value="1"/>
</dbReference>
<dbReference type="Pfam" id="PF00137">
    <property type="entry name" value="ATP-synt_C"/>
    <property type="match status" value="2"/>
</dbReference>
<evidence type="ECO:0000256" key="3">
    <source>
        <dbReference type="ARBA" id="ARBA00022448"/>
    </source>
</evidence>
<evidence type="ECO:0000256" key="1">
    <source>
        <dbReference type="ARBA" id="ARBA00004141"/>
    </source>
</evidence>
<dbReference type="CDD" id="cd18176">
    <property type="entry name" value="ATP-synt_Vo_c_ATP6C_rpt2"/>
    <property type="match status" value="1"/>
</dbReference>
<name>A0A5J4XAF6_9EUKA</name>
<dbReference type="InterPro" id="IPR000245">
    <property type="entry name" value="ATPase_proteolipid_csu"/>
</dbReference>
<keyword evidence="6 9" id="KW-1133">Transmembrane helix</keyword>
<dbReference type="AlphaFoldDB" id="A0A5J4XAF6"/>
<keyword evidence="4 9" id="KW-0812">Transmembrane</keyword>
<gene>
    <name evidence="11" type="ORF">EZS28_000235</name>
</gene>
<feature type="transmembrane region" description="Helical" evidence="9">
    <location>
        <begin position="62"/>
        <end position="82"/>
    </location>
</feature>
<dbReference type="InterPro" id="IPR035921">
    <property type="entry name" value="F/V-ATP_Csub_sf"/>
</dbReference>
<feature type="transmembrane region" description="Helical" evidence="9">
    <location>
        <begin position="88"/>
        <end position="117"/>
    </location>
</feature>
<evidence type="ECO:0000256" key="5">
    <source>
        <dbReference type="ARBA" id="ARBA00022781"/>
    </source>
</evidence>
<feature type="domain" description="V-ATPase proteolipid subunit C-like" evidence="10">
    <location>
        <begin position="19"/>
        <end position="78"/>
    </location>
</feature>
<dbReference type="InterPro" id="IPR011555">
    <property type="entry name" value="ATPase_proteolipid_su_C_euk"/>
</dbReference>
<evidence type="ECO:0000256" key="9">
    <source>
        <dbReference type="RuleBase" id="RU363060"/>
    </source>
</evidence>
<comment type="caution">
    <text evidence="11">The sequence shown here is derived from an EMBL/GenBank/DDBJ whole genome shotgun (WGS) entry which is preliminary data.</text>
</comment>
<comment type="subcellular location">
    <subcellularLocation>
        <location evidence="1">Membrane</location>
        <topology evidence="1">Multi-pass membrane protein</topology>
    </subcellularLocation>
    <subcellularLocation>
        <location evidence="9">Vacuole membrane</location>
        <topology evidence="9">Multi-pass membrane protein</topology>
    </subcellularLocation>
</comment>
<feature type="domain" description="V-ATPase proteolipid subunit C-like" evidence="10">
    <location>
        <begin position="96"/>
        <end position="154"/>
    </location>
</feature>
<dbReference type="SUPFAM" id="SSF81333">
    <property type="entry name" value="F1F0 ATP synthase subunit C"/>
    <property type="match status" value="1"/>
</dbReference>
<feature type="transmembrane region" description="Helical" evidence="9">
    <location>
        <begin position="12"/>
        <end position="30"/>
    </location>
</feature>
<dbReference type="Proteomes" id="UP000324800">
    <property type="component" value="Unassembled WGS sequence"/>
</dbReference>
<dbReference type="PRINTS" id="PR00122">
    <property type="entry name" value="VACATPASE"/>
</dbReference>
<evidence type="ECO:0000313" key="12">
    <source>
        <dbReference type="Proteomes" id="UP000324800"/>
    </source>
</evidence>
<proteinExistence type="inferred from homology"/>